<dbReference type="SUPFAM" id="SSF53300">
    <property type="entry name" value="vWA-like"/>
    <property type="match status" value="1"/>
</dbReference>
<dbReference type="AlphaFoldDB" id="A0A157M6Q4"/>
<gene>
    <name evidence="8" type="ORF">SAMEA1982600_01052</name>
</gene>
<dbReference type="SMART" id="SM00327">
    <property type="entry name" value="VWA"/>
    <property type="match status" value="1"/>
</dbReference>
<evidence type="ECO:0000313" key="8">
    <source>
        <dbReference type="EMBL" id="SAI04765.1"/>
    </source>
</evidence>
<evidence type="ECO:0000256" key="6">
    <source>
        <dbReference type="SAM" id="Phobius"/>
    </source>
</evidence>
<organism evidence="8 9">
    <name type="scientific">Bordetella ansorpii</name>
    <dbReference type="NCBI Taxonomy" id="288768"/>
    <lineage>
        <taxon>Bacteria</taxon>
        <taxon>Pseudomonadati</taxon>
        <taxon>Pseudomonadota</taxon>
        <taxon>Betaproteobacteria</taxon>
        <taxon>Burkholderiales</taxon>
        <taxon>Alcaligenaceae</taxon>
        <taxon>Bordetella</taxon>
    </lineage>
</organism>
<evidence type="ECO:0000256" key="5">
    <source>
        <dbReference type="SAM" id="MobiDB-lite"/>
    </source>
</evidence>
<feature type="transmembrane region" description="Helical" evidence="6">
    <location>
        <begin position="61"/>
        <end position="78"/>
    </location>
</feature>
<evidence type="ECO:0000256" key="2">
    <source>
        <dbReference type="ARBA" id="ARBA00022692"/>
    </source>
</evidence>
<dbReference type="Pfam" id="PF13519">
    <property type="entry name" value="VWA_2"/>
    <property type="match status" value="1"/>
</dbReference>
<dbReference type="Gene3D" id="3.40.50.410">
    <property type="entry name" value="von Willebrand factor, type A domain"/>
    <property type="match status" value="1"/>
</dbReference>
<keyword evidence="3 6" id="KW-1133">Transmembrane helix</keyword>
<feature type="transmembrane region" description="Helical" evidence="6">
    <location>
        <begin position="14"/>
        <end position="30"/>
    </location>
</feature>
<dbReference type="InterPro" id="IPR050768">
    <property type="entry name" value="UPF0353/GerABKA_families"/>
</dbReference>
<dbReference type="PROSITE" id="PS50234">
    <property type="entry name" value="VWFA"/>
    <property type="match status" value="1"/>
</dbReference>
<name>A0A157M6Q4_9BORD</name>
<dbReference type="EMBL" id="FKBS01000012">
    <property type="protein sequence ID" value="SAI04765.1"/>
    <property type="molecule type" value="Genomic_DNA"/>
</dbReference>
<dbReference type="InterPro" id="IPR036465">
    <property type="entry name" value="vWFA_dom_sf"/>
</dbReference>
<feature type="region of interest" description="Disordered" evidence="5">
    <location>
        <begin position="189"/>
        <end position="235"/>
    </location>
</feature>
<dbReference type="OrthoDB" id="8882959at2"/>
<proteinExistence type="predicted"/>
<evidence type="ECO:0000256" key="4">
    <source>
        <dbReference type="ARBA" id="ARBA00023136"/>
    </source>
</evidence>
<dbReference type="Pfam" id="PF07584">
    <property type="entry name" value="BatA"/>
    <property type="match status" value="1"/>
</dbReference>
<dbReference type="PANTHER" id="PTHR22550:SF5">
    <property type="entry name" value="LEUCINE ZIPPER PROTEIN 4"/>
    <property type="match status" value="1"/>
</dbReference>
<keyword evidence="1" id="KW-1003">Cell membrane</keyword>
<evidence type="ECO:0000259" key="7">
    <source>
        <dbReference type="PROSITE" id="PS50234"/>
    </source>
</evidence>
<keyword evidence="2 6" id="KW-0812">Transmembrane</keyword>
<evidence type="ECO:0000256" key="3">
    <source>
        <dbReference type="ARBA" id="ARBA00022989"/>
    </source>
</evidence>
<dbReference type="Proteomes" id="UP000077037">
    <property type="component" value="Unassembled WGS sequence"/>
</dbReference>
<dbReference type="InterPro" id="IPR024163">
    <property type="entry name" value="Aerotolerance_reg_N"/>
</dbReference>
<dbReference type="PANTHER" id="PTHR22550">
    <property type="entry name" value="SPORE GERMINATION PROTEIN"/>
    <property type="match status" value="1"/>
</dbReference>
<dbReference type="RefSeq" id="WP_066409561.1">
    <property type="nucleotide sequence ID" value="NZ_FKBS01000012.1"/>
</dbReference>
<dbReference type="InterPro" id="IPR002035">
    <property type="entry name" value="VWF_A"/>
</dbReference>
<reference evidence="8 9" key="1">
    <citation type="submission" date="2016-03" db="EMBL/GenBank/DDBJ databases">
        <authorList>
            <consortium name="Pathogen Informatics"/>
        </authorList>
    </citation>
    <scope>NUCLEOTIDE SEQUENCE [LARGE SCALE GENOMIC DNA]</scope>
    <source>
        <strain evidence="8 9">NCTC13364</strain>
    </source>
</reference>
<evidence type="ECO:0000256" key="1">
    <source>
        <dbReference type="ARBA" id="ARBA00022475"/>
    </source>
</evidence>
<evidence type="ECO:0000313" key="9">
    <source>
        <dbReference type="Proteomes" id="UP000077037"/>
    </source>
</evidence>
<feature type="transmembrane region" description="Helical" evidence="6">
    <location>
        <begin position="344"/>
        <end position="365"/>
    </location>
</feature>
<feature type="compositionally biased region" description="Low complexity" evidence="5">
    <location>
        <begin position="203"/>
        <end position="219"/>
    </location>
</feature>
<accession>A0A157M6Q4</accession>
<sequence length="369" mass="38866">MNTLPEFSFIWPRLLWLLCLVPVLAGLYGWQARRNRQTARYPALQAAGLVVQGGSRWRRHVPPVLALLAVAALLVATARPQAMLRLPSNVQTVILALDMSGSMRAEDVKPSRMQVARQAAKAFVAELPAGVRVGVVAVAGTAAVAQPPSRRKDEVTAAIDRLQPQRGSALGNGLAIALGTLLPRGTVDTSEFLNPEAGPPGSSPRKPAAGASAGAARPGEGAGYEGPPPIRQEAAPGSYASGAIVLMSDGEGNAGRDVLQAADLAVRHGVRIYTVGIGTTEGAVLSVEGWSARVRLDDTVLKKVADVTGASYYRVDDAKGLKQVYQSLSDRLAYDRTNMVEITAFFTALGALLAACAAMLSLWWFGRVV</sequence>
<keyword evidence="4 6" id="KW-0472">Membrane</keyword>
<protein>
    <submittedName>
        <fullName evidence="8">RNA polymerase II transcription initiation/nucleotide excision repair factor TFIIH, subunit SSL1</fullName>
    </submittedName>
</protein>
<feature type="domain" description="VWFA" evidence="7">
    <location>
        <begin position="92"/>
        <end position="328"/>
    </location>
</feature>